<dbReference type="InterPro" id="IPR036271">
    <property type="entry name" value="Tet_transcr_reg_TetR-rel_C_sf"/>
</dbReference>
<dbReference type="SUPFAM" id="SSF48498">
    <property type="entry name" value="Tetracyclin repressor-like, C-terminal domain"/>
    <property type="match status" value="1"/>
</dbReference>
<evidence type="ECO:0000256" key="4">
    <source>
        <dbReference type="ARBA" id="ARBA00023125"/>
    </source>
</evidence>
<dbReference type="PANTHER" id="PTHR43479">
    <property type="entry name" value="ACREF/ENVCD OPERON REPRESSOR-RELATED"/>
    <property type="match status" value="1"/>
</dbReference>
<dbReference type="Pfam" id="PF13977">
    <property type="entry name" value="TetR_C_6"/>
    <property type="match status" value="1"/>
</dbReference>
<evidence type="ECO:0000256" key="2">
    <source>
        <dbReference type="ARBA" id="ARBA00022491"/>
    </source>
</evidence>
<evidence type="ECO:0000256" key="3">
    <source>
        <dbReference type="ARBA" id="ARBA00023015"/>
    </source>
</evidence>
<evidence type="ECO:0000256" key="7">
    <source>
        <dbReference type="HAMAP-Rule" id="MF_00768"/>
    </source>
</evidence>
<evidence type="ECO:0000256" key="5">
    <source>
        <dbReference type="ARBA" id="ARBA00023163"/>
    </source>
</evidence>
<dbReference type="HAMAP" id="MF_00768">
    <property type="entry name" value="HTH_type_BetI"/>
    <property type="match status" value="1"/>
</dbReference>
<dbReference type="EMBL" id="QNRF01000015">
    <property type="protein sequence ID" value="RBO78500.1"/>
    <property type="molecule type" value="Genomic_DNA"/>
</dbReference>
<dbReference type="InterPro" id="IPR001647">
    <property type="entry name" value="HTH_TetR"/>
</dbReference>
<evidence type="ECO:0000313" key="10">
    <source>
        <dbReference type="EMBL" id="RBO78500.1"/>
    </source>
</evidence>
<feature type="domain" description="HTH tetR-type" evidence="9">
    <location>
        <begin position="8"/>
        <end position="68"/>
    </location>
</feature>
<dbReference type="OrthoDB" id="7618612at2"/>
<keyword evidence="4 7" id="KW-0238">DNA-binding</keyword>
<dbReference type="PROSITE" id="PS50977">
    <property type="entry name" value="HTH_TETR_2"/>
    <property type="match status" value="1"/>
</dbReference>
<dbReference type="InterPro" id="IPR009057">
    <property type="entry name" value="Homeodomain-like_sf"/>
</dbReference>
<comment type="function">
    <text evidence="6">Repressor involved in the biosynthesis of the osmoprotectant glycine betaine. It represses transcription of the choline transporter BetT and the genes of BetAB involved in the synthesis of glycine betaine.</text>
</comment>
<dbReference type="Pfam" id="PF00440">
    <property type="entry name" value="TetR_N"/>
    <property type="match status" value="1"/>
</dbReference>
<evidence type="ECO:0000256" key="1">
    <source>
        <dbReference type="ARBA" id="ARBA00004719"/>
    </source>
</evidence>
<keyword evidence="3 7" id="KW-0805">Transcription regulation</keyword>
<dbReference type="PROSITE" id="PS01081">
    <property type="entry name" value="HTH_TETR_1"/>
    <property type="match status" value="1"/>
</dbReference>
<dbReference type="InterPro" id="IPR050624">
    <property type="entry name" value="HTH-type_Tx_Regulator"/>
</dbReference>
<dbReference type="AlphaFoldDB" id="A0A366CT05"/>
<dbReference type="PRINTS" id="PR00455">
    <property type="entry name" value="HTHTETR"/>
</dbReference>
<evidence type="ECO:0000259" key="9">
    <source>
        <dbReference type="PROSITE" id="PS50977"/>
    </source>
</evidence>
<dbReference type="InterPro" id="IPR039538">
    <property type="entry name" value="BetI_C"/>
</dbReference>
<feature type="DNA-binding region" description="H-T-H motif" evidence="7 8">
    <location>
        <begin position="31"/>
        <end position="50"/>
    </location>
</feature>
<evidence type="ECO:0000256" key="6">
    <source>
        <dbReference type="ARBA" id="ARBA00024936"/>
    </source>
</evidence>
<evidence type="ECO:0000313" key="11">
    <source>
        <dbReference type="Proteomes" id="UP000252086"/>
    </source>
</evidence>
<name>A0A366CT05_9GAMM</name>
<protein>
    <recommendedName>
        <fullName evidence="7">HTH-type transcriptional regulator BetI</fullName>
    </recommendedName>
</protein>
<reference evidence="10 11" key="1">
    <citation type="submission" date="2018-06" db="EMBL/GenBank/DDBJ databases">
        <title>Genomic Encyclopedia of Type Strains, Phase III (KMG-III): the genomes of soil and plant-associated and newly described type strains.</title>
        <authorList>
            <person name="Whitman W."/>
        </authorList>
    </citation>
    <scope>NUCLEOTIDE SEQUENCE [LARGE SCALE GENOMIC DNA]</scope>
    <source>
        <strain evidence="10 11">CECT 7732</strain>
    </source>
</reference>
<dbReference type="GO" id="GO:0045892">
    <property type="term" value="P:negative regulation of DNA-templated transcription"/>
    <property type="evidence" value="ECO:0007669"/>
    <property type="project" value="UniProtKB-UniRule"/>
</dbReference>
<dbReference type="Proteomes" id="UP000252086">
    <property type="component" value="Unassembled WGS sequence"/>
</dbReference>
<comment type="function">
    <text evidence="7">Repressor involved in choline regulation of the bet genes.</text>
</comment>
<dbReference type="Gene3D" id="1.10.357.10">
    <property type="entry name" value="Tetracycline Repressor, domain 2"/>
    <property type="match status" value="1"/>
</dbReference>
<proteinExistence type="inferred from homology"/>
<keyword evidence="5 7" id="KW-0804">Transcription</keyword>
<dbReference type="PANTHER" id="PTHR43479:SF11">
    <property type="entry name" value="ACREF_ENVCD OPERON REPRESSOR-RELATED"/>
    <property type="match status" value="1"/>
</dbReference>
<dbReference type="NCBIfam" id="NF001978">
    <property type="entry name" value="PRK00767.1"/>
    <property type="match status" value="1"/>
</dbReference>
<sequence>MPKVGMPEIRKPQLIEAAIKAIDKYGFSGATVSVIGKKAGVSPAIINHYFGGKDGLFEETMKSLIREFFEVLSDEVMKSKDKPAKDKVMAIVKAGFSQSQTHPQVVKAWMGFWASAMHTPSLFRLQRVYSKRLQSALVHVLKTEFPVAQARNVACTVAAMIDGMWLQGSLAGGIHKETSAKLIEDYLDLVMPDRGYHSH</sequence>
<keyword evidence="11" id="KW-1185">Reference proteome</keyword>
<keyword evidence="2 7" id="KW-0678">Repressor</keyword>
<dbReference type="GO" id="GO:0003700">
    <property type="term" value="F:DNA-binding transcription factor activity"/>
    <property type="evidence" value="ECO:0007669"/>
    <property type="project" value="UniProtKB-UniRule"/>
</dbReference>
<comment type="pathway">
    <text evidence="1 7">Amine and polyamine biosynthesis; betaine biosynthesis via choline pathway [regulation].</text>
</comment>
<dbReference type="GO" id="GO:0003677">
    <property type="term" value="F:DNA binding"/>
    <property type="evidence" value="ECO:0007669"/>
    <property type="project" value="UniProtKB-UniRule"/>
</dbReference>
<dbReference type="RefSeq" id="WP_113875791.1">
    <property type="nucleotide sequence ID" value="NZ_QNRF01000015.1"/>
</dbReference>
<dbReference type="InterPro" id="IPR023772">
    <property type="entry name" value="DNA-bd_HTH_TetR-type_CS"/>
</dbReference>
<gene>
    <name evidence="7" type="primary">betI</name>
    <name evidence="10" type="ORF">DFP76_11530</name>
</gene>
<dbReference type="GO" id="GO:0019285">
    <property type="term" value="P:glycine betaine biosynthetic process from choline"/>
    <property type="evidence" value="ECO:0007669"/>
    <property type="project" value="UniProtKB-UniRule"/>
</dbReference>
<comment type="caution">
    <text evidence="10">The sequence shown here is derived from an EMBL/GenBank/DDBJ whole genome shotgun (WGS) entry which is preliminary data.</text>
</comment>
<dbReference type="SUPFAM" id="SSF46689">
    <property type="entry name" value="Homeodomain-like"/>
    <property type="match status" value="1"/>
</dbReference>
<dbReference type="NCBIfam" id="TIGR03384">
    <property type="entry name" value="betaine_BetI"/>
    <property type="match status" value="1"/>
</dbReference>
<dbReference type="InterPro" id="IPR017757">
    <property type="entry name" value="Tscrpt_rep_BetI"/>
</dbReference>
<evidence type="ECO:0000256" key="8">
    <source>
        <dbReference type="PROSITE-ProRule" id="PRU00335"/>
    </source>
</evidence>
<accession>A0A366CT05</accession>
<dbReference type="UniPathway" id="UPA00529"/>
<organism evidence="10 11">
    <name type="scientific">Marinomonas aquiplantarum</name>
    <dbReference type="NCBI Taxonomy" id="491951"/>
    <lineage>
        <taxon>Bacteria</taxon>
        <taxon>Pseudomonadati</taxon>
        <taxon>Pseudomonadota</taxon>
        <taxon>Gammaproteobacteria</taxon>
        <taxon>Oceanospirillales</taxon>
        <taxon>Oceanospirillaceae</taxon>
        <taxon>Marinomonas</taxon>
    </lineage>
</organism>